<keyword evidence="1" id="KW-0436">Ligase</keyword>
<organism evidence="1 2">
    <name type="scientific">Enterovirga aerilata</name>
    <dbReference type="NCBI Taxonomy" id="2730920"/>
    <lineage>
        <taxon>Bacteria</taxon>
        <taxon>Pseudomonadati</taxon>
        <taxon>Pseudomonadota</taxon>
        <taxon>Alphaproteobacteria</taxon>
        <taxon>Hyphomicrobiales</taxon>
        <taxon>Methylobacteriaceae</taxon>
        <taxon>Enterovirga</taxon>
    </lineage>
</organism>
<evidence type="ECO:0000313" key="1">
    <source>
        <dbReference type="EMBL" id="NNM74617.1"/>
    </source>
</evidence>
<reference evidence="1 2" key="1">
    <citation type="submission" date="2020-04" db="EMBL/GenBank/DDBJ databases">
        <title>Enterovirga sp. isolate from soil.</title>
        <authorList>
            <person name="Chea S."/>
            <person name="Kim D.-U."/>
        </authorList>
    </citation>
    <scope>NUCLEOTIDE SEQUENCE [LARGE SCALE GENOMIC DNA]</scope>
    <source>
        <strain evidence="1 2">DB1703</strain>
    </source>
</reference>
<gene>
    <name evidence="1" type="ORF">HJG44_19845</name>
</gene>
<dbReference type="Proteomes" id="UP000564885">
    <property type="component" value="Unassembled WGS sequence"/>
</dbReference>
<dbReference type="Pfam" id="PF13563">
    <property type="entry name" value="2_5_RNA_ligase2"/>
    <property type="match status" value="1"/>
</dbReference>
<dbReference type="RefSeq" id="WP_171220081.1">
    <property type="nucleotide sequence ID" value="NZ_JABEPP010000006.1"/>
</dbReference>
<dbReference type="Gene3D" id="3.90.1140.10">
    <property type="entry name" value="Cyclic phosphodiesterase"/>
    <property type="match status" value="1"/>
</dbReference>
<evidence type="ECO:0000313" key="2">
    <source>
        <dbReference type="Proteomes" id="UP000564885"/>
    </source>
</evidence>
<sequence length="171" mass="19382">MSDRERPLILTLALDGAAFAYLDALRRRHYPPERNQVPAHLTLFHALPGEEAARVRRELAGICRRHKPFALQATGLRFLGYGVAISFASPELVQLRQTLAREWRDWLTPQDTAKIAPHVTIQNKAGADVARVTLRELEGSFRPFTARAEGLNLWRYLGGPWRLDKAFRFGG</sequence>
<dbReference type="SUPFAM" id="SSF55144">
    <property type="entry name" value="LigT-like"/>
    <property type="match status" value="1"/>
</dbReference>
<dbReference type="InterPro" id="IPR009097">
    <property type="entry name" value="Cyclic_Pdiesterase"/>
</dbReference>
<comment type="caution">
    <text evidence="1">The sequence shown here is derived from an EMBL/GenBank/DDBJ whole genome shotgun (WGS) entry which is preliminary data.</text>
</comment>
<dbReference type="AlphaFoldDB" id="A0A849IF77"/>
<dbReference type="GO" id="GO:0016874">
    <property type="term" value="F:ligase activity"/>
    <property type="evidence" value="ECO:0007669"/>
    <property type="project" value="UniProtKB-KW"/>
</dbReference>
<keyword evidence="2" id="KW-1185">Reference proteome</keyword>
<protein>
    <submittedName>
        <fullName evidence="1">2'-5' RNA ligase family protein</fullName>
    </submittedName>
</protein>
<dbReference type="EMBL" id="JABEPP010000006">
    <property type="protein sequence ID" value="NNM74617.1"/>
    <property type="molecule type" value="Genomic_DNA"/>
</dbReference>
<accession>A0A849IF77</accession>
<proteinExistence type="predicted"/>
<name>A0A849IF77_9HYPH</name>